<reference evidence="2 3" key="1">
    <citation type="submission" date="2019-07" db="EMBL/GenBank/DDBJ databases">
        <authorList>
            <person name="Park Y.J."/>
            <person name="Jeong S.E."/>
            <person name="Jung H.S."/>
        </authorList>
    </citation>
    <scope>NUCLEOTIDE SEQUENCE [LARGE SCALE GENOMIC DNA]</scope>
    <source>
        <strain evidence="3">P16(2019)</strain>
    </source>
</reference>
<name>A0A554A488_9BACI</name>
<evidence type="ECO:0000256" key="1">
    <source>
        <dbReference type="SAM" id="Coils"/>
    </source>
</evidence>
<dbReference type="OrthoDB" id="2910809at2"/>
<keyword evidence="1" id="KW-0175">Coiled coil</keyword>
<sequence>MTLTSGPAKIEVSDEQLEQLQSVYQALQEDINSMLTDFFTPFELMVGEEIFVGESAEAFASYCTLVRSYLEARADVSLTELQHAGQTFSNKINEVESI</sequence>
<dbReference type="RefSeq" id="WP_143846854.1">
    <property type="nucleotide sequence ID" value="NZ_VLXZ01000001.1"/>
</dbReference>
<dbReference type="Proteomes" id="UP000318521">
    <property type="component" value="Unassembled WGS sequence"/>
</dbReference>
<keyword evidence="3" id="KW-1185">Reference proteome</keyword>
<evidence type="ECO:0000313" key="2">
    <source>
        <dbReference type="EMBL" id="TSB48510.1"/>
    </source>
</evidence>
<comment type="caution">
    <text evidence="2">The sequence shown here is derived from an EMBL/GenBank/DDBJ whole genome shotgun (WGS) entry which is preliminary data.</text>
</comment>
<dbReference type="AlphaFoldDB" id="A0A554A488"/>
<organism evidence="2 3">
    <name type="scientific">Alkalicoccobacillus porphyridii</name>
    <dbReference type="NCBI Taxonomy" id="2597270"/>
    <lineage>
        <taxon>Bacteria</taxon>
        <taxon>Bacillati</taxon>
        <taxon>Bacillota</taxon>
        <taxon>Bacilli</taxon>
        <taxon>Bacillales</taxon>
        <taxon>Bacillaceae</taxon>
        <taxon>Alkalicoccobacillus</taxon>
    </lineage>
</organism>
<accession>A0A554A488</accession>
<gene>
    <name evidence="2" type="ORF">FN960_02860</name>
</gene>
<evidence type="ECO:0000313" key="3">
    <source>
        <dbReference type="Proteomes" id="UP000318521"/>
    </source>
</evidence>
<protein>
    <submittedName>
        <fullName evidence="2">Uncharacterized protein</fullName>
    </submittedName>
</protein>
<proteinExistence type="predicted"/>
<feature type="coiled-coil region" evidence="1">
    <location>
        <begin position="10"/>
        <end position="37"/>
    </location>
</feature>
<dbReference type="EMBL" id="VLXZ01000001">
    <property type="protein sequence ID" value="TSB48510.1"/>
    <property type="molecule type" value="Genomic_DNA"/>
</dbReference>